<keyword evidence="5 6" id="KW-0472">Membrane</keyword>
<sequence length="699" mass="78489">MTLHNIFSKLRKQNKGQYLMLGFCISLSVLLITAFALMYLGPTVQNFLPDGGDTRKLATLLLAVTAVGCTIFTLYASSLFFRYKSREYGILLALGTPKKALKPMLLSELALVTFIGAVIGLILSVPVSFGIWKLFETFLLPTEDMVYRFGWKGFIVGIAFCIVLVLLLFLAGRRFIRRTDIMEILRSGQKTEMVKVIPSWTGKVGVILTVTGIVLGLGVPAVAAKVLLINIPSIFNLVYLVALAGIYLIILSFVSQSSAGKHREKYYKNLVSISMMRFTAKVTTKNMCVIVLLLFCSLFAAFFGMLYSDQSGITIGENEKAYALHFPVQEEQITREDIQKLSDEYDMPLSSYAETDAANLVISFRQRDLIDGQYVTLDAKKAKLALFFPESAYEEISGQDITVEPNTYKTITTTGYRETVWEFKDGLYAASNPDTDTTLPLSFDGTVEFDALSDMSSPFAYVLNDTDYQTAAASLGSQYMEKVICFDLKDAEHSYTFARALGKEYLARTTSLSDHMGNYDAWEDRTAQENGEDYGYAGSIGLSQDMENTPYDWKYAPRFVVQIRQEYMQQVSVYVMLCLYIFIIMLATITIMSYVRSITVATDNKALFQSLTKLGAGSAYNKNILKKQLRKIFQYPALLGCAIGWIYALFMSVFNDMRVSHSELLNLGYLLILILIIWGVLYLVYRRALHKSQQILGIL</sequence>
<name>A0A3E2WVD8_9FIRM</name>
<proteinExistence type="predicted"/>
<dbReference type="Pfam" id="PF02687">
    <property type="entry name" value="FtsX"/>
    <property type="match status" value="1"/>
</dbReference>
<comment type="subcellular location">
    <subcellularLocation>
        <location evidence="1">Cell membrane</location>
        <topology evidence="1">Multi-pass membrane protein</topology>
    </subcellularLocation>
</comment>
<feature type="transmembrane region" description="Helical" evidence="6">
    <location>
        <begin position="149"/>
        <end position="172"/>
    </location>
</feature>
<evidence type="ECO:0000256" key="4">
    <source>
        <dbReference type="ARBA" id="ARBA00022989"/>
    </source>
</evidence>
<feature type="transmembrane region" description="Helical" evidence="6">
    <location>
        <begin position="60"/>
        <end position="83"/>
    </location>
</feature>
<accession>A0A3E2WVD8</accession>
<feature type="transmembrane region" description="Helical" evidence="6">
    <location>
        <begin position="104"/>
        <end position="129"/>
    </location>
</feature>
<keyword evidence="4 6" id="KW-1133">Transmembrane helix</keyword>
<reference evidence="8 9" key="1">
    <citation type="submission" date="2018-08" db="EMBL/GenBank/DDBJ databases">
        <title>A genome reference for cultivated species of the human gut microbiota.</title>
        <authorList>
            <person name="Zou Y."/>
            <person name="Xue W."/>
            <person name="Luo G."/>
        </authorList>
    </citation>
    <scope>NUCLEOTIDE SEQUENCE [LARGE SCALE GENOMIC DNA]</scope>
    <source>
        <strain evidence="8 9">AF19-21</strain>
    </source>
</reference>
<dbReference type="PANTHER" id="PTHR46795">
    <property type="entry name" value="ABC TRANSPORTER PERMEASE-RELATED-RELATED"/>
    <property type="match status" value="1"/>
</dbReference>
<feature type="transmembrane region" description="Helical" evidence="6">
    <location>
        <begin position="632"/>
        <end position="654"/>
    </location>
</feature>
<comment type="caution">
    <text evidence="8">The sequence shown here is derived from an EMBL/GenBank/DDBJ whole genome shotgun (WGS) entry which is preliminary data.</text>
</comment>
<feature type="transmembrane region" description="Helical" evidence="6">
    <location>
        <begin position="666"/>
        <end position="685"/>
    </location>
</feature>
<feature type="transmembrane region" description="Helical" evidence="6">
    <location>
        <begin position="234"/>
        <end position="254"/>
    </location>
</feature>
<dbReference type="InterPro" id="IPR052536">
    <property type="entry name" value="ABC-4_Integral_Memb_Prot"/>
</dbReference>
<feature type="transmembrane region" description="Helical" evidence="6">
    <location>
        <begin position="18"/>
        <end position="40"/>
    </location>
</feature>
<dbReference type="AlphaFoldDB" id="A0A3E2WVD8"/>
<dbReference type="GO" id="GO:0005886">
    <property type="term" value="C:plasma membrane"/>
    <property type="evidence" value="ECO:0007669"/>
    <property type="project" value="UniProtKB-SubCell"/>
</dbReference>
<feature type="transmembrane region" description="Helical" evidence="6">
    <location>
        <begin position="204"/>
        <end position="228"/>
    </location>
</feature>
<feature type="transmembrane region" description="Helical" evidence="6">
    <location>
        <begin position="573"/>
        <end position="595"/>
    </location>
</feature>
<protein>
    <submittedName>
        <fullName evidence="8">ABC transporter permease</fullName>
    </submittedName>
</protein>
<evidence type="ECO:0000256" key="5">
    <source>
        <dbReference type="ARBA" id="ARBA00023136"/>
    </source>
</evidence>
<dbReference type="RefSeq" id="WP_025655508.1">
    <property type="nucleotide sequence ID" value="NZ_QVIA01000012.1"/>
</dbReference>
<dbReference type="EMBL" id="QVIA01000012">
    <property type="protein sequence ID" value="RGC31602.1"/>
    <property type="molecule type" value="Genomic_DNA"/>
</dbReference>
<dbReference type="InterPro" id="IPR003838">
    <property type="entry name" value="ABC3_permease_C"/>
</dbReference>
<evidence type="ECO:0000256" key="6">
    <source>
        <dbReference type="SAM" id="Phobius"/>
    </source>
</evidence>
<evidence type="ECO:0000259" key="7">
    <source>
        <dbReference type="Pfam" id="PF02687"/>
    </source>
</evidence>
<evidence type="ECO:0000256" key="2">
    <source>
        <dbReference type="ARBA" id="ARBA00022475"/>
    </source>
</evidence>
<feature type="domain" description="ABC3 transporter permease C-terminal" evidence="7">
    <location>
        <begin position="61"/>
        <end position="180"/>
    </location>
</feature>
<dbReference type="PANTHER" id="PTHR46795:SF3">
    <property type="entry name" value="ABC TRANSPORTER PERMEASE"/>
    <property type="match status" value="1"/>
</dbReference>
<evidence type="ECO:0000256" key="3">
    <source>
        <dbReference type="ARBA" id="ARBA00022692"/>
    </source>
</evidence>
<keyword evidence="3 6" id="KW-0812">Transmembrane</keyword>
<dbReference type="Proteomes" id="UP000261111">
    <property type="component" value="Unassembled WGS sequence"/>
</dbReference>
<gene>
    <name evidence="8" type="ORF">DWX41_12395</name>
</gene>
<keyword evidence="2" id="KW-1003">Cell membrane</keyword>
<organism evidence="8 9">
    <name type="scientific">Hungatella hathewayi</name>
    <dbReference type="NCBI Taxonomy" id="154046"/>
    <lineage>
        <taxon>Bacteria</taxon>
        <taxon>Bacillati</taxon>
        <taxon>Bacillota</taxon>
        <taxon>Clostridia</taxon>
        <taxon>Lachnospirales</taxon>
        <taxon>Lachnospiraceae</taxon>
        <taxon>Hungatella</taxon>
    </lineage>
</organism>
<evidence type="ECO:0000256" key="1">
    <source>
        <dbReference type="ARBA" id="ARBA00004651"/>
    </source>
</evidence>
<evidence type="ECO:0000313" key="9">
    <source>
        <dbReference type="Proteomes" id="UP000261111"/>
    </source>
</evidence>
<feature type="transmembrane region" description="Helical" evidence="6">
    <location>
        <begin position="286"/>
        <end position="307"/>
    </location>
</feature>
<evidence type="ECO:0000313" key="8">
    <source>
        <dbReference type="EMBL" id="RGC31602.1"/>
    </source>
</evidence>